<dbReference type="AlphaFoldDB" id="A0A0F8YK19"/>
<reference evidence="1" key="1">
    <citation type="journal article" date="2015" name="Nature">
        <title>Complex archaea that bridge the gap between prokaryotes and eukaryotes.</title>
        <authorList>
            <person name="Spang A."/>
            <person name="Saw J.H."/>
            <person name="Jorgensen S.L."/>
            <person name="Zaremba-Niedzwiedzka K."/>
            <person name="Martijn J."/>
            <person name="Lind A.E."/>
            <person name="van Eijk R."/>
            <person name="Schleper C."/>
            <person name="Guy L."/>
            <person name="Ettema T.J."/>
        </authorList>
    </citation>
    <scope>NUCLEOTIDE SEQUENCE</scope>
</reference>
<evidence type="ECO:0000313" key="1">
    <source>
        <dbReference type="EMBL" id="KKK48421.1"/>
    </source>
</evidence>
<name>A0A0F8YK19_9ZZZZ</name>
<gene>
    <name evidence="1" type="ORF">LCGC14_3145310</name>
</gene>
<comment type="caution">
    <text evidence="1">The sequence shown here is derived from an EMBL/GenBank/DDBJ whole genome shotgun (WGS) entry which is preliminary data.</text>
</comment>
<proteinExistence type="predicted"/>
<organism evidence="1">
    <name type="scientific">marine sediment metagenome</name>
    <dbReference type="NCBI Taxonomy" id="412755"/>
    <lineage>
        <taxon>unclassified sequences</taxon>
        <taxon>metagenomes</taxon>
        <taxon>ecological metagenomes</taxon>
    </lineage>
</organism>
<protein>
    <submittedName>
        <fullName evidence="1">Uncharacterized protein</fullName>
    </submittedName>
</protein>
<dbReference type="EMBL" id="LAZR01069070">
    <property type="protein sequence ID" value="KKK48421.1"/>
    <property type="molecule type" value="Genomic_DNA"/>
</dbReference>
<accession>A0A0F8YK19</accession>
<sequence length="69" mass="8298">MMSEKNWKVVVESKVCPHRYPEMKESKWFSVCDSDPKVMCNFSNCQKKYNTEEFESRNGILTKRTREEL</sequence>